<dbReference type="OrthoDB" id="67445at2759"/>
<organism evidence="7 8">
    <name type="scientific">Byssochlamys spectabilis (strain No. 5 / NBRC 109023)</name>
    <name type="common">Paecilomyces variotii</name>
    <dbReference type="NCBI Taxonomy" id="1356009"/>
    <lineage>
        <taxon>Eukaryota</taxon>
        <taxon>Fungi</taxon>
        <taxon>Dikarya</taxon>
        <taxon>Ascomycota</taxon>
        <taxon>Pezizomycotina</taxon>
        <taxon>Eurotiomycetes</taxon>
        <taxon>Eurotiomycetidae</taxon>
        <taxon>Eurotiales</taxon>
        <taxon>Thermoascaceae</taxon>
        <taxon>Paecilomyces</taxon>
    </lineage>
</organism>
<dbReference type="GO" id="GO:0006083">
    <property type="term" value="P:acetate metabolic process"/>
    <property type="evidence" value="ECO:0007669"/>
    <property type="project" value="TreeGrafter"/>
</dbReference>
<comment type="pathway">
    <text evidence="5">Metabolic intermediate biosynthesis; acetyl-CoA biosynthesis; acetyl-CoA from acetate: step 1/2.</text>
</comment>
<keyword evidence="8" id="KW-1185">Reference proteome</keyword>
<dbReference type="PANTHER" id="PTHR21060">
    <property type="entry name" value="ACETATE KINASE"/>
    <property type="match status" value="1"/>
</dbReference>
<dbReference type="PRINTS" id="PR00471">
    <property type="entry name" value="ACETATEKNASE"/>
</dbReference>
<feature type="site" description="Transition state stabilizer" evidence="5">
    <location>
        <position position="184"/>
    </location>
</feature>
<dbReference type="EC" id="2.7.2.1" evidence="5"/>
<dbReference type="SUPFAM" id="SSF53067">
    <property type="entry name" value="Actin-like ATPase domain"/>
    <property type="match status" value="2"/>
</dbReference>
<dbReference type="eggNOG" id="ENOG502QSJJ">
    <property type="taxonomic scope" value="Eukaryota"/>
</dbReference>
<evidence type="ECO:0000256" key="4">
    <source>
        <dbReference type="ARBA" id="ARBA00022840"/>
    </source>
</evidence>
<comment type="similarity">
    <text evidence="5">Belongs to the acetokinase family.</text>
</comment>
<feature type="active site" description="Proton donor/acceptor" evidence="5">
    <location>
        <position position="152"/>
    </location>
</feature>
<dbReference type="GO" id="GO:0005524">
    <property type="term" value="F:ATP binding"/>
    <property type="evidence" value="ECO:0007669"/>
    <property type="project" value="UniProtKB-KW"/>
</dbReference>
<dbReference type="UniPathway" id="UPA00340">
    <property type="reaction ID" value="UER00458"/>
</dbReference>
<evidence type="ECO:0000256" key="5">
    <source>
        <dbReference type="HAMAP-Rule" id="MF_03131"/>
    </source>
</evidence>
<keyword evidence="4 5" id="KW-0067">ATP-binding</keyword>
<evidence type="ECO:0000256" key="3">
    <source>
        <dbReference type="ARBA" id="ARBA00022777"/>
    </source>
</evidence>
<comment type="catalytic activity">
    <reaction evidence="5">
        <text>acetate + ATP = acetyl phosphate + ADP</text>
        <dbReference type="Rhea" id="RHEA:11352"/>
        <dbReference type="ChEBI" id="CHEBI:22191"/>
        <dbReference type="ChEBI" id="CHEBI:30089"/>
        <dbReference type="ChEBI" id="CHEBI:30616"/>
        <dbReference type="ChEBI" id="CHEBI:456216"/>
        <dbReference type="EC" id="2.7.2.1"/>
    </reaction>
</comment>
<keyword evidence="5" id="KW-0479">Metal-binding</keyword>
<keyword evidence="2 5" id="KW-0547">Nucleotide-binding</keyword>
<dbReference type="GO" id="GO:0008776">
    <property type="term" value="F:acetate kinase activity"/>
    <property type="evidence" value="ECO:0007669"/>
    <property type="project" value="UniProtKB-UniRule"/>
</dbReference>
<reference evidence="8" key="1">
    <citation type="journal article" date="2014" name="Genome Announc.">
        <title>Draft genome sequence of the formaldehyde-resistant fungus Byssochlamys spectabilis No. 5 (anamorph Paecilomyces variotii No. 5) (NBRC109023).</title>
        <authorList>
            <person name="Oka T."/>
            <person name="Ekino K."/>
            <person name="Fukuda K."/>
            <person name="Nomura Y."/>
        </authorList>
    </citation>
    <scope>NUCLEOTIDE SEQUENCE [LARGE SCALE GENOMIC DNA]</scope>
    <source>
        <strain evidence="8">No. 5 / NBRC 109023</strain>
    </source>
</reference>
<accession>V5G3W8</accession>
<dbReference type="GO" id="GO:0000287">
    <property type="term" value="F:magnesium ion binding"/>
    <property type="evidence" value="ECO:0007669"/>
    <property type="project" value="UniProtKB-UniRule"/>
</dbReference>
<keyword evidence="3 5" id="KW-0418">Kinase</keyword>
<dbReference type="InterPro" id="IPR043129">
    <property type="entry name" value="ATPase_NBD"/>
</dbReference>
<dbReference type="HAMAP" id="MF_00020">
    <property type="entry name" value="Acetate_kinase"/>
    <property type="match status" value="1"/>
</dbReference>
<evidence type="ECO:0000313" key="7">
    <source>
        <dbReference type="EMBL" id="GAD96701.1"/>
    </source>
</evidence>
<dbReference type="InParanoid" id="V5G3W8"/>
<dbReference type="GO" id="GO:0006085">
    <property type="term" value="P:acetyl-CoA biosynthetic process"/>
    <property type="evidence" value="ECO:0007669"/>
    <property type="project" value="UniProtKB-UniRule"/>
</dbReference>
<evidence type="ECO:0000256" key="6">
    <source>
        <dbReference type="SAM" id="MobiDB-lite"/>
    </source>
</evidence>
<keyword evidence="1 5" id="KW-0808">Transferase</keyword>
<dbReference type="EMBL" id="BAUL01000173">
    <property type="protein sequence ID" value="GAD96701.1"/>
    <property type="molecule type" value="Genomic_DNA"/>
</dbReference>
<feature type="binding site" evidence="5">
    <location>
        <position position="402"/>
    </location>
    <ligand>
        <name>Mg(2+)</name>
        <dbReference type="ChEBI" id="CHEBI:18420"/>
    </ligand>
</feature>
<comment type="cofactor">
    <cofactor evidence="5">
        <name>Mg(2+)</name>
        <dbReference type="ChEBI" id="CHEBI:18420"/>
    </cofactor>
</comment>
<dbReference type="AlphaFoldDB" id="V5G3W8"/>
<evidence type="ECO:0000256" key="2">
    <source>
        <dbReference type="ARBA" id="ARBA00022741"/>
    </source>
</evidence>
<dbReference type="Gene3D" id="3.30.420.40">
    <property type="match status" value="2"/>
</dbReference>
<evidence type="ECO:0000313" key="8">
    <source>
        <dbReference type="Proteomes" id="UP000018001"/>
    </source>
</evidence>
<feature type="binding site" evidence="5">
    <location>
        <position position="9"/>
    </location>
    <ligand>
        <name>Mg(2+)</name>
        <dbReference type="ChEBI" id="CHEBI:18420"/>
    </ligand>
</feature>
<feature type="region of interest" description="Disordered" evidence="6">
    <location>
        <begin position="449"/>
        <end position="474"/>
    </location>
</feature>
<comment type="caution">
    <text evidence="5">Lacks conserved residue(s) required for the propagation of feature annotation.</text>
</comment>
<keyword evidence="5" id="KW-0460">Magnesium</keyword>
<dbReference type="InterPro" id="IPR000890">
    <property type="entry name" value="Aliphatic_acid_kin_short-chain"/>
</dbReference>
<feature type="binding site" evidence="5">
    <location>
        <position position="16"/>
    </location>
    <ligand>
        <name>ATP</name>
        <dbReference type="ChEBI" id="CHEBI:30616"/>
    </ligand>
</feature>
<dbReference type="NCBIfam" id="TIGR00016">
    <property type="entry name" value="ackA"/>
    <property type="match status" value="1"/>
</dbReference>
<dbReference type="HOGENOM" id="CLU_381291_0_0_1"/>
<protein>
    <recommendedName>
        <fullName evidence="5">Probable acetate kinase</fullName>
        <ecNumber evidence="5">2.7.2.1</ecNumber>
    </recommendedName>
    <alternativeName>
        <fullName evidence="5">Acetokinase</fullName>
    </alternativeName>
</protein>
<feature type="binding site" evidence="5">
    <location>
        <begin position="212"/>
        <end position="216"/>
    </location>
    <ligand>
        <name>ATP</name>
        <dbReference type="ChEBI" id="CHEBI:30616"/>
    </ligand>
</feature>
<sequence length="726" mass="80383">MPKSLLSVNAGSSSVKITFYTMTKPPKTIANAQVSGITSPPPKLKYQCGDVEKKEELKEKISTPQDAFKFLLDHCFQNEQLSEIASPDDLAYIVHRIVHGGDFEDGIEINDETFGQLKQIEDLAPLHNFPALEIVRLCMKELPNVKSITYFDSAFHKTLPVHVKTYPINQDVARSNGLRKYGFHGISYSFIVRSVAEFLGKPLQKTNIIAMHIGSGASVCAIREGKSIDTSMGLTPLAGLPGATRSGDVDPCLVFHYTNEAGKLSPASTKEMHISTAEEILNKKSGWKVLTGTTDFSEIAVENPPSKEHKLAFDIVVDRICGFVGNYFVKLDGQVDALVFAGGIGEKSSLLRKRVVERCRCLEFAIDEAANGKGPESEQQTVTDISKDKAKTPRVFICQTNEQIAVTQQDPWFVIGIVCFEKCRIAPRKSNRSRTLRVERLLPWENQKPTTCEEKRRKESKRNTASKSGSHKDGVLQRGLKTLGVLSQTLEEPPVVDVTGDLKQQFSLTQRRGFTPVGRSSVVGSTAQDPELVWNGRRGYMGLANSAIQPSRRRWHDGYKQAEKGSFRVVSNPPGKGPLSTIVQPANLRIAMDQNVGRRPRWIAGTAKTDLRSSEPSPRFEFFGHIIELGASAVHPRLLASLLPQGQAHWHRVKARVPLRSPKLARKGDWVTASKHGNIRDYPGPCSHSANQSPRLRLCGNGTAHVAERHAGEDFSTLDRRRNFEA</sequence>
<dbReference type="InterPro" id="IPR004372">
    <property type="entry name" value="Ac/propionate_kinase"/>
</dbReference>
<comment type="caution">
    <text evidence="7">The sequence shown here is derived from an EMBL/GenBank/DDBJ whole genome shotgun (WGS) entry which is preliminary data.</text>
</comment>
<proteinExistence type="inferred from homology"/>
<dbReference type="PROSITE" id="PS01075">
    <property type="entry name" value="ACETATE_KINASE_1"/>
    <property type="match status" value="1"/>
</dbReference>
<dbReference type="PROSITE" id="PS01076">
    <property type="entry name" value="ACETATE_KINASE_2"/>
    <property type="match status" value="1"/>
</dbReference>
<feature type="site" description="Transition state stabilizer" evidence="5">
    <location>
        <position position="245"/>
    </location>
</feature>
<dbReference type="InterPro" id="IPR023865">
    <property type="entry name" value="Aliphatic_acid_kinase_CS"/>
</dbReference>
<dbReference type="Pfam" id="PF00871">
    <property type="entry name" value="Acetate_kinase"/>
    <property type="match status" value="1"/>
</dbReference>
<gene>
    <name evidence="7" type="ORF">PVAR5_5365</name>
</gene>
<dbReference type="Proteomes" id="UP000018001">
    <property type="component" value="Unassembled WGS sequence"/>
</dbReference>
<evidence type="ECO:0000256" key="1">
    <source>
        <dbReference type="ARBA" id="ARBA00022679"/>
    </source>
</evidence>
<feature type="binding site" evidence="5">
    <location>
        <position position="96"/>
    </location>
    <ligand>
        <name>substrate</name>
    </ligand>
</feature>
<dbReference type="PANTHER" id="PTHR21060:SF15">
    <property type="entry name" value="ACETATE KINASE-RELATED"/>
    <property type="match status" value="1"/>
</dbReference>
<name>V5G3W8_BYSSN</name>